<dbReference type="PANTHER" id="PTHR48079:SF6">
    <property type="entry name" value="NAD(P)-BINDING DOMAIN-CONTAINING PROTEIN-RELATED"/>
    <property type="match status" value="1"/>
</dbReference>
<keyword evidence="3" id="KW-1185">Reference proteome</keyword>
<dbReference type="GO" id="GO:0004029">
    <property type="term" value="F:aldehyde dehydrogenase (NAD+) activity"/>
    <property type="evidence" value="ECO:0007669"/>
    <property type="project" value="TreeGrafter"/>
</dbReference>
<evidence type="ECO:0000313" key="2">
    <source>
        <dbReference type="EMBL" id="GGD37817.1"/>
    </source>
</evidence>
<dbReference type="Proteomes" id="UP000598997">
    <property type="component" value="Unassembled WGS sequence"/>
</dbReference>
<protein>
    <submittedName>
        <fullName evidence="2">Epimerase</fullName>
    </submittedName>
</protein>
<accession>A0A916YC30</accession>
<gene>
    <name evidence="2" type="ORF">GCM10010989_09890</name>
</gene>
<dbReference type="SUPFAM" id="SSF51735">
    <property type="entry name" value="NAD(P)-binding Rossmann-fold domains"/>
    <property type="match status" value="1"/>
</dbReference>
<dbReference type="Pfam" id="PF13460">
    <property type="entry name" value="NAD_binding_10"/>
    <property type="match status" value="1"/>
</dbReference>
<name>A0A916YC30_9SPHN</name>
<evidence type="ECO:0000313" key="3">
    <source>
        <dbReference type="Proteomes" id="UP000598997"/>
    </source>
</evidence>
<dbReference type="RefSeq" id="WP_066762885.1">
    <property type="nucleotide sequence ID" value="NZ_BMIO01000003.1"/>
</dbReference>
<dbReference type="Gene3D" id="3.40.50.720">
    <property type="entry name" value="NAD(P)-binding Rossmann-like Domain"/>
    <property type="match status" value="1"/>
</dbReference>
<proteinExistence type="predicted"/>
<feature type="domain" description="NAD(P)-binding" evidence="1">
    <location>
        <begin position="7"/>
        <end position="190"/>
    </location>
</feature>
<evidence type="ECO:0000259" key="1">
    <source>
        <dbReference type="Pfam" id="PF13460"/>
    </source>
</evidence>
<dbReference type="AlphaFoldDB" id="A0A916YC30"/>
<organism evidence="2 3">
    <name type="scientific">Croceicoccus pelagius</name>
    <dbReference type="NCBI Taxonomy" id="1703341"/>
    <lineage>
        <taxon>Bacteria</taxon>
        <taxon>Pseudomonadati</taxon>
        <taxon>Pseudomonadota</taxon>
        <taxon>Alphaproteobacteria</taxon>
        <taxon>Sphingomonadales</taxon>
        <taxon>Erythrobacteraceae</taxon>
        <taxon>Croceicoccus</taxon>
    </lineage>
</organism>
<dbReference type="InterPro" id="IPR051783">
    <property type="entry name" value="NAD(P)-dependent_oxidoreduct"/>
</dbReference>
<sequence length="302" mass="32283">MKIAISGATGFVGSTLLDLAISEDHEVRALTRREQPERDGVTWVRGDLAATDALETLCTDADAVVHVAGVVNAPDKAGFVAGNVTGTKAMLDAARAAGTQRFVHVSSLSAREPFLSDYGKSKFGAEVAVEASTLNWTIVRPPAIYGPRDTEMFELFKAAKLGVVPLPPEGRASMIHAADLAALLLALATDGGAHAGKVYDPDDGREGGWRHVEMAKAIGEAVGRKVTPLSMPAMLVKGAARIDRMVRGTKAKLTPDRASYMVHPDWTADPAHRPPADLWQPRIETGEGLKQTAQWYRGEGWL</sequence>
<dbReference type="EMBL" id="BMIO01000003">
    <property type="protein sequence ID" value="GGD37817.1"/>
    <property type="molecule type" value="Genomic_DNA"/>
</dbReference>
<reference evidence="2 3" key="1">
    <citation type="journal article" date="2014" name="Int. J. Syst. Evol. Microbiol.">
        <title>Complete genome sequence of Corynebacterium casei LMG S-19264T (=DSM 44701T), isolated from a smear-ripened cheese.</title>
        <authorList>
            <consortium name="US DOE Joint Genome Institute (JGI-PGF)"/>
            <person name="Walter F."/>
            <person name="Albersmeier A."/>
            <person name="Kalinowski J."/>
            <person name="Ruckert C."/>
        </authorList>
    </citation>
    <scope>NUCLEOTIDE SEQUENCE [LARGE SCALE GENOMIC DNA]</scope>
    <source>
        <strain evidence="2 3">CGMCC 1.15358</strain>
    </source>
</reference>
<dbReference type="OrthoDB" id="9814124at2"/>
<dbReference type="InterPro" id="IPR016040">
    <property type="entry name" value="NAD(P)-bd_dom"/>
</dbReference>
<comment type="caution">
    <text evidence="2">The sequence shown here is derived from an EMBL/GenBank/DDBJ whole genome shotgun (WGS) entry which is preliminary data.</text>
</comment>
<dbReference type="PANTHER" id="PTHR48079">
    <property type="entry name" value="PROTEIN YEEZ"/>
    <property type="match status" value="1"/>
</dbReference>
<dbReference type="InterPro" id="IPR036291">
    <property type="entry name" value="NAD(P)-bd_dom_sf"/>
</dbReference>
<dbReference type="GO" id="GO:0005737">
    <property type="term" value="C:cytoplasm"/>
    <property type="evidence" value="ECO:0007669"/>
    <property type="project" value="TreeGrafter"/>
</dbReference>